<dbReference type="SUPFAM" id="SSF51419">
    <property type="entry name" value="PLP-binding barrel"/>
    <property type="match status" value="1"/>
</dbReference>
<keyword evidence="2 3" id="KW-0663">Pyridoxal phosphate</keyword>
<gene>
    <name evidence="7" type="ORF">GV829_09380</name>
</gene>
<reference evidence="7 8" key="1">
    <citation type="submission" date="2020-01" db="EMBL/GenBank/DDBJ databases">
        <title>Sphingomonas sp. strain CSW-10.</title>
        <authorList>
            <person name="Chen W.-M."/>
        </authorList>
    </citation>
    <scope>NUCLEOTIDE SEQUENCE [LARGE SCALE GENOMIC DNA]</scope>
    <source>
        <strain evidence="7 8">CSW-10</strain>
    </source>
</reference>
<evidence type="ECO:0000256" key="1">
    <source>
        <dbReference type="ARBA" id="ARBA00001933"/>
    </source>
</evidence>
<dbReference type="InterPro" id="IPR029066">
    <property type="entry name" value="PLP-binding_barrel"/>
</dbReference>
<keyword evidence="8" id="KW-1185">Reference proteome</keyword>
<dbReference type="PRINTS" id="PR01179">
    <property type="entry name" value="ODADCRBXLASE"/>
</dbReference>
<dbReference type="PANTHER" id="PTHR43727">
    <property type="entry name" value="DIAMINOPIMELATE DECARBOXYLASE"/>
    <property type="match status" value="1"/>
</dbReference>
<proteinExistence type="inferred from homology"/>
<feature type="domain" description="Orn/DAP/Arg decarboxylase 2 N-terminal" evidence="6">
    <location>
        <begin position="59"/>
        <end position="302"/>
    </location>
</feature>
<evidence type="ECO:0000259" key="5">
    <source>
        <dbReference type="Pfam" id="PF00278"/>
    </source>
</evidence>
<dbReference type="InterPro" id="IPR022643">
    <property type="entry name" value="De-COase2_C"/>
</dbReference>
<dbReference type="RefSeq" id="WP_169946085.1">
    <property type="nucleotide sequence ID" value="NZ_CP053015.1"/>
</dbReference>
<dbReference type="Gene3D" id="2.40.37.10">
    <property type="entry name" value="Lyase, Ornithine Decarboxylase, Chain A, domain 1"/>
    <property type="match status" value="1"/>
</dbReference>
<dbReference type="KEGG" id="slan:GV829_09380"/>
<comment type="similarity">
    <text evidence="4">Belongs to the Orn/Lys/Arg decarboxylase class-II family.</text>
</comment>
<dbReference type="Gene3D" id="3.20.20.10">
    <property type="entry name" value="Alanine racemase"/>
    <property type="match status" value="1"/>
</dbReference>
<evidence type="ECO:0000256" key="2">
    <source>
        <dbReference type="ARBA" id="ARBA00022898"/>
    </source>
</evidence>
<evidence type="ECO:0000259" key="6">
    <source>
        <dbReference type="Pfam" id="PF02784"/>
    </source>
</evidence>
<dbReference type="AlphaFoldDB" id="A0A6M4AU70"/>
<dbReference type="CDD" id="cd06839">
    <property type="entry name" value="PLPDE_III_Btrk_like"/>
    <property type="match status" value="1"/>
</dbReference>
<feature type="domain" description="Orn/DAP/Arg decarboxylase 2 C-terminal" evidence="5">
    <location>
        <begin position="49"/>
        <end position="397"/>
    </location>
</feature>
<name>A0A6M4AU70_9SPHN</name>
<organism evidence="7 8">
    <name type="scientific">Sphingomonas lacunae</name>
    <dbReference type="NCBI Taxonomy" id="2698828"/>
    <lineage>
        <taxon>Bacteria</taxon>
        <taxon>Pseudomonadati</taxon>
        <taxon>Pseudomonadota</taxon>
        <taxon>Alphaproteobacteria</taxon>
        <taxon>Sphingomonadales</taxon>
        <taxon>Sphingomonadaceae</taxon>
        <taxon>Sphingomonas</taxon>
    </lineage>
</organism>
<dbReference type="InterPro" id="IPR022644">
    <property type="entry name" value="De-COase2_N"/>
</dbReference>
<feature type="modified residue" description="N6-(pyridoxal phosphate)lysine" evidence="3">
    <location>
        <position position="78"/>
    </location>
</feature>
<sequence length="429" mass="44509">MSEALRTDLKPKLHGPIPAYFGADKDGCLLIGGQRVDVLVHEAGDTPLFVYDLSIAAARIAALRAAMPPELAIHFAIKANSHPDLLAAMQPLVDGFDVASGGELTKAIVAGMPANEISFAGPGKRDRELTEAIRAGATLNLESAAEGRRALKIAEQFGLTPKLAVRVNPTFDLKGSGMRMGGGAKPFGVDDSEVPALVRELITAGADWRGFHIFAGSQALDAAAIAETQAATVALAANLSDAIGAAPPLVNLGGGLGVTYFPGDMPVDIDHVGSELANVLASRPDSLASSRFAMELGRYLVADCGVYLCRIVDRKVSHGEVFLVTDGGLHHQLAASGNFGTVIRRNYPIAIANRFAAEATEVQHVVGCLCTPLDRLGDQVLLPRGEVGDLVAVFMAGAYGASASPAAFLGHPAALEMLVAGRGQARAGN</sequence>
<dbReference type="InterPro" id="IPR017530">
    <property type="entry name" value="DCO2ase_PEP1"/>
</dbReference>
<dbReference type="InterPro" id="IPR000183">
    <property type="entry name" value="Orn/DAP/Arg_de-COase"/>
</dbReference>
<evidence type="ECO:0000256" key="4">
    <source>
        <dbReference type="RuleBase" id="RU003737"/>
    </source>
</evidence>
<dbReference type="GO" id="GO:0009089">
    <property type="term" value="P:lysine biosynthetic process via diaminopimelate"/>
    <property type="evidence" value="ECO:0007669"/>
    <property type="project" value="TreeGrafter"/>
</dbReference>
<dbReference type="PANTHER" id="PTHR43727:SF2">
    <property type="entry name" value="GROUP IV DECARBOXYLASE"/>
    <property type="match status" value="1"/>
</dbReference>
<accession>A0A6M4AU70</accession>
<dbReference type="Pfam" id="PF00278">
    <property type="entry name" value="Orn_DAP_Arg_deC"/>
    <property type="match status" value="1"/>
</dbReference>
<dbReference type="NCBIfam" id="TIGR03099">
    <property type="entry name" value="dCO2ase_PEP1"/>
    <property type="match status" value="1"/>
</dbReference>
<dbReference type="Proteomes" id="UP000503018">
    <property type="component" value="Chromosome"/>
</dbReference>
<dbReference type="EMBL" id="CP053015">
    <property type="protein sequence ID" value="QJQ32635.1"/>
    <property type="molecule type" value="Genomic_DNA"/>
</dbReference>
<evidence type="ECO:0000256" key="3">
    <source>
        <dbReference type="PIRSR" id="PIRSR600183-50"/>
    </source>
</evidence>
<evidence type="ECO:0000313" key="8">
    <source>
        <dbReference type="Proteomes" id="UP000503018"/>
    </source>
</evidence>
<dbReference type="GO" id="GO:0008836">
    <property type="term" value="F:diaminopimelate decarboxylase activity"/>
    <property type="evidence" value="ECO:0007669"/>
    <property type="project" value="TreeGrafter"/>
</dbReference>
<dbReference type="Pfam" id="PF02784">
    <property type="entry name" value="Orn_Arg_deC_N"/>
    <property type="match status" value="1"/>
</dbReference>
<dbReference type="InterPro" id="IPR009006">
    <property type="entry name" value="Ala_racemase/Decarboxylase_C"/>
</dbReference>
<dbReference type="SUPFAM" id="SSF50621">
    <property type="entry name" value="Alanine racemase C-terminal domain-like"/>
    <property type="match status" value="1"/>
</dbReference>
<protein>
    <submittedName>
        <fullName evidence="7">Pyridoxal-dependent decarboxylase, exosortase A system-associated</fullName>
    </submittedName>
</protein>
<comment type="cofactor">
    <cofactor evidence="1 3">
        <name>pyridoxal 5'-phosphate</name>
        <dbReference type="ChEBI" id="CHEBI:597326"/>
    </cofactor>
</comment>
<feature type="active site" description="Proton donor" evidence="3">
    <location>
        <position position="370"/>
    </location>
</feature>
<evidence type="ECO:0000313" key="7">
    <source>
        <dbReference type="EMBL" id="QJQ32635.1"/>
    </source>
</evidence>